<dbReference type="AlphaFoldDB" id="A0A5C4UZQ7"/>
<evidence type="ECO:0000313" key="5">
    <source>
        <dbReference type="EMBL" id="KAB8183298.1"/>
    </source>
</evidence>
<comment type="caution">
    <text evidence="5">The sequence shown here is derived from an EMBL/GenBank/DDBJ whole genome shotgun (WGS) entry which is preliminary data.</text>
</comment>
<protein>
    <submittedName>
        <fullName evidence="5">Oxidoreductase</fullName>
    </submittedName>
</protein>
<keyword evidence="6" id="KW-1185">Reference proteome</keyword>
<dbReference type="RefSeq" id="WP_139638109.1">
    <property type="nucleotide sequence ID" value="NZ_CP045572.1"/>
</dbReference>
<evidence type="ECO:0000313" key="6">
    <source>
        <dbReference type="Proteomes" id="UP000312512"/>
    </source>
</evidence>
<dbReference type="Pfam" id="PF01152">
    <property type="entry name" value="Bac_globin"/>
    <property type="match status" value="1"/>
</dbReference>
<evidence type="ECO:0000256" key="3">
    <source>
        <dbReference type="ARBA" id="ARBA00022723"/>
    </source>
</evidence>
<accession>A0A5C4UZQ7</accession>
<reference evidence="5 6" key="1">
    <citation type="submission" date="2019-10" db="EMBL/GenBank/DDBJ databases">
        <title>Nonomuraea sp. nov., isolated from Phyllanthus amarus.</title>
        <authorList>
            <person name="Klykleung N."/>
            <person name="Tanasupawat S."/>
        </authorList>
    </citation>
    <scope>NUCLEOTIDE SEQUENCE [LARGE SCALE GENOMIC DNA]</scope>
    <source>
        <strain evidence="5 6">PA1-10</strain>
    </source>
</reference>
<dbReference type="Gene3D" id="1.10.490.10">
    <property type="entry name" value="Globins"/>
    <property type="match status" value="1"/>
</dbReference>
<proteinExistence type="predicted"/>
<dbReference type="Proteomes" id="UP000312512">
    <property type="component" value="Unassembled WGS sequence"/>
</dbReference>
<dbReference type="InterPro" id="IPR009050">
    <property type="entry name" value="Globin-like_sf"/>
</dbReference>
<dbReference type="EMBL" id="VDLX02000036">
    <property type="protein sequence ID" value="KAB8183298.1"/>
    <property type="molecule type" value="Genomic_DNA"/>
</dbReference>
<keyword evidence="3" id="KW-0479">Metal-binding</keyword>
<dbReference type="OrthoDB" id="9798157at2"/>
<sequence>MTDEAVPTMYEWAGGDEALQRLTEVFYRTVVKDELIGPLFAHMAPDHPKYVAIWLGEVFGGPERYTEERGGYPNMLRHHLGKAITEQQRRRWVSLLMDAADEVGLPADPEFRAAFAGYIEWGTRIAVENSAPGATPPPEAPVPHWGWGVAPPYQP</sequence>
<evidence type="ECO:0000256" key="1">
    <source>
        <dbReference type="ARBA" id="ARBA00022448"/>
    </source>
</evidence>
<dbReference type="InterPro" id="IPR012292">
    <property type="entry name" value="Globin/Proto"/>
</dbReference>
<dbReference type="GO" id="GO:0020037">
    <property type="term" value="F:heme binding"/>
    <property type="evidence" value="ECO:0007669"/>
    <property type="project" value="InterPro"/>
</dbReference>
<dbReference type="SUPFAM" id="SSF46458">
    <property type="entry name" value="Globin-like"/>
    <property type="match status" value="1"/>
</dbReference>
<name>A0A5C4UZQ7_9ACTN</name>
<dbReference type="GO" id="GO:0019825">
    <property type="term" value="F:oxygen binding"/>
    <property type="evidence" value="ECO:0007669"/>
    <property type="project" value="InterPro"/>
</dbReference>
<dbReference type="GO" id="GO:0046872">
    <property type="term" value="F:metal ion binding"/>
    <property type="evidence" value="ECO:0007669"/>
    <property type="project" value="UniProtKB-KW"/>
</dbReference>
<evidence type="ECO:0000256" key="2">
    <source>
        <dbReference type="ARBA" id="ARBA00022617"/>
    </source>
</evidence>
<keyword evidence="2" id="KW-0349">Heme</keyword>
<dbReference type="CDD" id="cd14775">
    <property type="entry name" value="TrHb2_O-like"/>
    <property type="match status" value="1"/>
</dbReference>
<dbReference type="InterPro" id="IPR001486">
    <property type="entry name" value="Hemoglobin_trunc"/>
</dbReference>
<gene>
    <name evidence="5" type="ORF">FH608_049105</name>
</gene>
<keyword evidence="1" id="KW-0813">Transport</keyword>
<organism evidence="5 6">
    <name type="scientific">Nonomuraea phyllanthi</name>
    <dbReference type="NCBI Taxonomy" id="2219224"/>
    <lineage>
        <taxon>Bacteria</taxon>
        <taxon>Bacillati</taxon>
        <taxon>Actinomycetota</taxon>
        <taxon>Actinomycetes</taxon>
        <taxon>Streptosporangiales</taxon>
        <taxon>Streptosporangiaceae</taxon>
        <taxon>Nonomuraea</taxon>
    </lineage>
</organism>
<evidence type="ECO:0000256" key="4">
    <source>
        <dbReference type="ARBA" id="ARBA00023004"/>
    </source>
</evidence>
<keyword evidence="4" id="KW-0408">Iron</keyword>
<accession>A0A5P9Z443</accession>